<reference evidence="1 2" key="1">
    <citation type="submission" date="2023-01" db="EMBL/GenBank/DDBJ databases">
        <title>Sporosarcina sp. nov., isolated from Korean tranditional fermented seafood 'Jeotgal'.</title>
        <authorList>
            <person name="Yang A.-I."/>
        </authorList>
    </citation>
    <scope>NUCLEOTIDE SEQUENCE [LARGE SCALE GENOMIC DNA]</scope>
    <source>
        <strain evidence="1 2">B2O-1</strain>
    </source>
</reference>
<sequence>MKEPIPLDTSTCILTSLSLDGRLESFHGLIPAIQQAVLLGFKQVLLPPVDVGVIGKALSAELIPLADFHQLLEVCC</sequence>
<keyword evidence="2" id="KW-1185">Reference proteome</keyword>
<dbReference type="EMBL" id="CP116341">
    <property type="protein sequence ID" value="WOV84742.1"/>
    <property type="molecule type" value="Genomic_DNA"/>
</dbReference>
<evidence type="ECO:0000313" key="2">
    <source>
        <dbReference type="Proteomes" id="UP001303532"/>
    </source>
</evidence>
<name>A0ABZ0KWG8_9BACL</name>
<gene>
    <name evidence="1" type="ORF">PGH26_02110</name>
</gene>
<dbReference type="Proteomes" id="UP001303532">
    <property type="component" value="Chromosome"/>
</dbReference>
<dbReference type="RefSeq" id="WP_323692387.1">
    <property type="nucleotide sequence ID" value="NZ_CP116341.1"/>
</dbReference>
<proteinExistence type="predicted"/>
<accession>A0ABZ0KWG8</accession>
<protein>
    <submittedName>
        <fullName evidence="1">Uncharacterized protein</fullName>
    </submittedName>
</protein>
<evidence type="ECO:0000313" key="1">
    <source>
        <dbReference type="EMBL" id="WOV84742.1"/>
    </source>
</evidence>
<organism evidence="1 2">
    <name type="scientific">Sporosarcina jeotgali</name>
    <dbReference type="NCBI Taxonomy" id="3020056"/>
    <lineage>
        <taxon>Bacteria</taxon>
        <taxon>Bacillati</taxon>
        <taxon>Bacillota</taxon>
        <taxon>Bacilli</taxon>
        <taxon>Bacillales</taxon>
        <taxon>Caryophanaceae</taxon>
        <taxon>Sporosarcina</taxon>
    </lineage>
</organism>